<comment type="caution">
    <text evidence="2">The sequence shown here is derived from an EMBL/GenBank/DDBJ whole genome shotgun (WGS) entry which is preliminary data.</text>
</comment>
<accession>A0A8X7S221</accession>
<dbReference type="Proteomes" id="UP000886595">
    <property type="component" value="Unassembled WGS sequence"/>
</dbReference>
<feature type="compositionally biased region" description="Low complexity" evidence="1">
    <location>
        <begin position="1"/>
        <end position="16"/>
    </location>
</feature>
<evidence type="ECO:0000313" key="2">
    <source>
        <dbReference type="EMBL" id="KAG2297325.1"/>
    </source>
</evidence>
<organism evidence="2 3">
    <name type="scientific">Brassica carinata</name>
    <name type="common">Ethiopian mustard</name>
    <name type="synonym">Abyssinian cabbage</name>
    <dbReference type="NCBI Taxonomy" id="52824"/>
    <lineage>
        <taxon>Eukaryota</taxon>
        <taxon>Viridiplantae</taxon>
        <taxon>Streptophyta</taxon>
        <taxon>Embryophyta</taxon>
        <taxon>Tracheophyta</taxon>
        <taxon>Spermatophyta</taxon>
        <taxon>Magnoliopsida</taxon>
        <taxon>eudicotyledons</taxon>
        <taxon>Gunneridae</taxon>
        <taxon>Pentapetalae</taxon>
        <taxon>rosids</taxon>
        <taxon>malvids</taxon>
        <taxon>Brassicales</taxon>
        <taxon>Brassicaceae</taxon>
        <taxon>Brassiceae</taxon>
        <taxon>Brassica</taxon>
    </lineage>
</organism>
<protein>
    <submittedName>
        <fullName evidence="2">Uncharacterized protein</fullName>
    </submittedName>
</protein>
<reference evidence="2 3" key="1">
    <citation type="submission" date="2020-02" db="EMBL/GenBank/DDBJ databases">
        <authorList>
            <person name="Ma Q."/>
            <person name="Huang Y."/>
            <person name="Song X."/>
            <person name="Pei D."/>
        </authorList>
    </citation>
    <scope>NUCLEOTIDE SEQUENCE [LARGE SCALE GENOMIC DNA]</scope>
    <source>
        <strain evidence="2">Sxm20200214</strain>
        <tissue evidence="2">Leaf</tissue>
    </source>
</reference>
<gene>
    <name evidence="2" type="ORF">Bca52824_043994</name>
</gene>
<keyword evidence="3" id="KW-1185">Reference proteome</keyword>
<evidence type="ECO:0000313" key="3">
    <source>
        <dbReference type="Proteomes" id="UP000886595"/>
    </source>
</evidence>
<dbReference type="EMBL" id="JAAMPC010000009">
    <property type="protein sequence ID" value="KAG2297325.1"/>
    <property type="molecule type" value="Genomic_DNA"/>
</dbReference>
<dbReference type="OrthoDB" id="10626208at2759"/>
<name>A0A8X7S221_BRACI</name>
<evidence type="ECO:0000256" key="1">
    <source>
        <dbReference type="SAM" id="MobiDB-lite"/>
    </source>
</evidence>
<feature type="region of interest" description="Disordered" evidence="1">
    <location>
        <begin position="1"/>
        <end position="39"/>
    </location>
</feature>
<sequence>MHVGQSSTVSGQSGQYGEKHEPQLKSSERSDLHTGSAPCTDPWTAVYYKCRHESRVSNPLHLPEKKKKKKMRETVRYYTIRCADAACV</sequence>
<proteinExistence type="predicted"/>
<dbReference type="AlphaFoldDB" id="A0A8X7S221"/>
<feature type="compositionally biased region" description="Basic and acidic residues" evidence="1">
    <location>
        <begin position="17"/>
        <end position="32"/>
    </location>
</feature>